<dbReference type="Pfam" id="PF05195">
    <property type="entry name" value="AMP_N"/>
    <property type="match status" value="1"/>
</dbReference>
<dbReference type="KEGG" id="tbk:HF295_00675"/>
<accession>A0A7L6MZN4</accession>
<evidence type="ECO:0000256" key="3">
    <source>
        <dbReference type="ARBA" id="ARBA00008766"/>
    </source>
</evidence>
<dbReference type="InterPro" id="IPR052433">
    <property type="entry name" value="X-Pro_dipept-like"/>
</dbReference>
<dbReference type="InterPro" id="IPR000994">
    <property type="entry name" value="Pept_M24"/>
</dbReference>
<keyword evidence="5" id="KW-0479">Metal-binding</keyword>
<dbReference type="Gene3D" id="3.90.230.10">
    <property type="entry name" value="Creatinase/methionine aminopeptidase superfamily"/>
    <property type="match status" value="1"/>
</dbReference>
<keyword evidence="6" id="KW-0378">Hydrolase</keyword>
<dbReference type="PANTHER" id="PTHR43226">
    <property type="entry name" value="XAA-PRO AMINOPEPTIDASE 3"/>
    <property type="match status" value="1"/>
</dbReference>
<dbReference type="AlphaFoldDB" id="A0A7L6MZN4"/>
<feature type="domain" description="Aminopeptidase P N-terminal" evidence="8">
    <location>
        <begin position="1"/>
        <end position="139"/>
    </location>
</feature>
<evidence type="ECO:0000313" key="10">
    <source>
        <dbReference type="Proteomes" id="UP000512167"/>
    </source>
</evidence>
<sequence length="424" mass="48975">MNNKEFIKRRKTLIEQMDDQSFALLSSGQAKHKSLDQHFKYFPERNFFYLTGLKREKFILLLVKNKKAMLDFIFIEEASDYATKWLGSRLSKEEVSQITGIDTQRIFYLNEFDNFISNRLLVDSRQLLLDRLPSVMYLDMFRAASLEKPVSFDTFFKIVENYPELTVKNINSMIAELRRFKSNDEVADIRKAIAHTKKGIYSIFDYAKAGVNERELEATFEYNIKLSGSTGVSFDTIVANGKNATVLHYVDNDQEILDGNLVLLDLGAYHNEYAADISRTFPVNGKFTQRQAELYQMVLDVNKETIKRVKPGIYVSELNEFAKNALAEGMIKLGLIKEKSEVSKYYYHNVSHYLGLDVHDVGTYSKKIEAGVVLTVEPGIYIEEEKIGIRIEDDILVTEDGYENLSKDIIKEIKDIEDYFNKKE</sequence>
<proteinExistence type="inferred from homology"/>
<dbReference type="RefSeq" id="WP_312031919.1">
    <property type="nucleotide sequence ID" value="NZ_CP051151.1"/>
</dbReference>
<reference evidence="9 10" key="1">
    <citation type="submission" date="2020-04" db="EMBL/GenBank/DDBJ databases">
        <authorList>
            <person name="Zheng R.K."/>
            <person name="Sun C.M."/>
        </authorList>
    </citation>
    <scope>NUCLEOTIDE SEQUENCE [LARGE SCALE GENOMIC DNA]</scope>
    <source>
        <strain evidence="10">zrk29</strain>
    </source>
</reference>
<comment type="similarity">
    <text evidence="3">Belongs to the peptidase M24B family.</text>
</comment>
<evidence type="ECO:0000256" key="1">
    <source>
        <dbReference type="ARBA" id="ARBA00001424"/>
    </source>
</evidence>
<dbReference type="InterPro" id="IPR007865">
    <property type="entry name" value="Aminopep_P_N"/>
</dbReference>
<dbReference type="SUPFAM" id="SSF53092">
    <property type="entry name" value="Creatinase/prolidase N-terminal domain"/>
    <property type="match status" value="1"/>
</dbReference>
<dbReference type="SUPFAM" id="SSF55920">
    <property type="entry name" value="Creatinase/aminopeptidase"/>
    <property type="match status" value="1"/>
</dbReference>
<dbReference type="Pfam" id="PF00557">
    <property type="entry name" value="Peptidase_M24"/>
    <property type="match status" value="1"/>
</dbReference>
<dbReference type="InterPro" id="IPR036005">
    <property type="entry name" value="Creatinase/aminopeptidase-like"/>
</dbReference>
<dbReference type="EMBL" id="CP051151">
    <property type="protein sequence ID" value="QLY39450.1"/>
    <property type="molecule type" value="Genomic_DNA"/>
</dbReference>
<keyword evidence="10" id="KW-1185">Reference proteome</keyword>
<dbReference type="Proteomes" id="UP000512167">
    <property type="component" value="Chromosome"/>
</dbReference>
<evidence type="ECO:0000256" key="4">
    <source>
        <dbReference type="ARBA" id="ARBA00012574"/>
    </source>
</evidence>
<protein>
    <recommendedName>
        <fullName evidence="4">Xaa-Pro aminopeptidase</fullName>
        <ecNumber evidence="4">3.4.11.9</ecNumber>
    </recommendedName>
</protein>
<evidence type="ECO:0000256" key="2">
    <source>
        <dbReference type="ARBA" id="ARBA00001936"/>
    </source>
</evidence>
<dbReference type="GO" id="GO:0006508">
    <property type="term" value="P:proteolysis"/>
    <property type="evidence" value="ECO:0007669"/>
    <property type="project" value="TreeGrafter"/>
</dbReference>
<organism evidence="9 10">
    <name type="scientific">Hujiaoplasma nucleasis</name>
    <dbReference type="NCBI Taxonomy" id="2725268"/>
    <lineage>
        <taxon>Bacteria</taxon>
        <taxon>Bacillati</taxon>
        <taxon>Mycoplasmatota</taxon>
        <taxon>Mollicutes</taxon>
        <taxon>Candidatus Izemoplasmatales</taxon>
        <taxon>Hujiaoplasmataceae</taxon>
        <taxon>Hujiaoplasma</taxon>
    </lineage>
</organism>
<evidence type="ECO:0000256" key="6">
    <source>
        <dbReference type="ARBA" id="ARBA00022801"/>
    </source>
</evidence>
<dbReference type="GO" id="GO:0030145">
    <property type="term" value="F:manganese ion binding"/>
    <property type="evidence" value="ECO:0007669"/>
    <property type="project" value="InterPro"/>
</dbReference>
<comment type="cofactor">
    <cofactor evidence="2">
        <name>Mn(2+)</name>
        <dbReference type="ChEBI" id="CHEBI:29035"/>
    </cofactor>
</comment>
<evidence type="ECO:0000256" key="5">
    <source>
        <dbReference type="ARBA" id="ARBA00022723"/>
    </source>
</evidence>
<keyword evidence="9" id="KW-0031">Aminopeptidase</keyword>
<evidence type="ECO:0000259" key="8">
    <source>
        <dbReference type="SMART" id="SM01011"/>
    </source>
</evidence>
<comment type="catalytic activity">
    <reaction evidence="1">
        <text>Release of any N-terminal amino acid, including proline, that is linked to proline, even from a dipeptide or tripeptide.</text>
        <dbReference type="EC" id="3.4.11.9"/>
    </reaction>
</comment>
<dbReference type="CDD" id="cd01087">
    <property type="entry name" value="Prolidase"/>
    <property type="match status" value="1"/>
</dbReference>
<keyword evidence="7" id="KW-0464">Manganese</keyword>
<dbReference type="EC" id="3.4.11.9" evidence="4"/>
<dbReference type="PANTHER" id="PTHR43226:SF4">
    <property type="entry name" value="XAA-PRO AMINOPEPTIDASE 3"/>
    <property type="match status" value="1"/>
</dbReference>
<evidence type="ECO:0000313" key="9">
    <source>
        <dbReference type="EMBL" id="QLY39450.1"/>
    </source>
</evidence>
<dbReference type="GO" id="GO:0005829">
    <property type="term" value="C:cytosol"/>
    <property type="evidence" value="ECO:0007669"/>
    <property type="project" value="TreeGrafter"/>
</dbReference>
<keyword evidence="9" id="KW-0645">Protease</keyword>
<dbReference type="Gene3D" id="3.40.350.10">
    <property type="entry name" value="Creatinase/prolidase N-terminal domain"/>
    <property type="match status" value="1"/>
</dbReference>
<dbReference type="GO" id="GO:0070006">
    <property type="term" value="F:metalloaminopeptidase activity"/>
    <property type="evidence" value="ECO:0007669"/>
    <property type="project" value="InterPro"/>
</dbReference>
<name>A0A7L6MZN4_9MOLU</name>
<dbReference type="SMART" id="SM01011">
    <property type="entry name" value="AMP_N"/>
    <property type="match status" value="1"/>
</dbReference>
<dbReference type="InterPro" id="IPR029149">
    <property type="entry name" value="Creatin/AminoP/Spt16_N"/>
</dbReference>
<gene>
    <name evidence="9" type="ORF">HF295_00675</name>
</gene>
<evidence type="ECO:0000256" key="7">
    <source>
        <dbReference type="ARBA" id="ARBA00023211"/>
    </source>
</evidence>